<dbReference type="Pfam" id="PF13692">
    <property type="entry name" value="Glyco_trans_1_4"/>
    <property type="match status" value="1"/>
</dbReference>
<reference evidence="3 4" key="1">
    <citation type="submission" date="2024-02" db="EMBL/GenBank/DDBJ databases">
        <title>Expansion and revision of Xanthobacter and proposal of Roseixanthobacter gen. nov.</title>
        <authorList>
            <person name="Soltysiak M.P.M."/>
            <person name="Jalihal A."/>
            <person name="Ory A."/>
            <person name="Chrisophersen C."/>
            <person name="Lee A.D."/>
            <person name="Boulton J."/>
            <person name="Springer M."/>
        </authorList>
    </citation>
    <scope>NUCLEOTIDE SEQUENCE [LARGE SCALE GENOMIC DNA]</scope>
    <source>
        <strain evidence="3 4">CB5</strain>
    </source>
</reference>
<dbReference type="RefSeq" id="WP_394008550.1">
    <property type="nucleotide sequence ID" value="NZ_JBAFUR010000002.1"/>
</dbReference>
<gene>
    <name evidence="3" type="ORF">V5F30_07420</name>
</gene>
<keyword evidence="4" id="KW-1185">Reference proteome</keyword>
<organism evidence="3 4">
    <name type="scientific">Xanthobacter aminoxidans</name>
    <dbReference type="NCBI Taxonomy" id="186280"/>
    <lineage>
        <taxon>Bacteria</taxon>
        <taxon>Pseudomonadati</taxon>
        <taxon>Pseudomonadota</taxon>
        <taxon>Alphaproteobacteria</taxon>
        <taxon>Hyphomicrobiales</taxon>
        <taxon>Xanthobacteraceae</taxon>
        <taxon>Xanthobacter</taxon>
    </lineage>
</organism>
<evidence type="ECO:0000259" key="2">
    <source>
        <dbReference type="Pfam" id="PF13579"/>
    </source>
</evidence>
<dbReference type="Pfam" id="PF13579">
    <property type="entry name" value="Glyco_trans_4_4"/>
    <property type="match status" value="1"/>
</dbReference>
<dbReference type="Proteomes" id="UP001604043">
    <property type="component" value="Unassembled WGS sequence"/>
</dbReference>
<dbReference type="SUPFAM" id="SSF53756">
    <property type="entry name" value="UDP-Glycosyltransferase/glycogen phosphorylase"/>
    <property type="match status" value="1"/>
</dbReference>
<dbReference type="InterPro" id="IPR028098">
    <property type="entry name" value="Glyco_trans_4-like_N"/>
</dbReference>
<evidence type="ECO:0000256" key="1">
    <source>
        <dbReference type="SAM" id="MobiDB-lite"/>
    </source>
</evidence>
<evidence type="ECO:0000313" key="3">
    <source>
        <dbReference type="EMBL" id="MFG1252026.1"/>
    </source>
</evidence>
<accession>A0ABW6ZE35</accession>
<dbReference type="PANTHER" id="PTHR12526:SF633">
    <property type="entry name" value="COLANIC ACID BIOSYNTHESIS GLYCOSYL TRANSFERASE WCAI-RELATED"/>
    <property type="match status" value="1"/>
</dbReference>
<proteinExistence type="predicted"/>
<name>A0ABW6ZE35_9HYPH</name>
<dbReference type="Gene3D" id="3.40.50.2000">
    <property type="entry name" value="Glycogen Phosphorylase B"/>
    <property type="match status" value="2"/>
</dbReference>
<feature type="region of interest" description="Disordered" evidence="1">
    <location>
        <begin position="397"/>
        <end position="422"/>
    </location>
</feature>
<dbReference type="CDD" id="cd03794">
    <property type="entry name" value="GT4_WbuB-like"/>
    <property type="match status" value="1"/>
</dbReference>
<sequence>MGKLLVSAMNHAPELTGCGKYTGELVALMVRRGHEVEVVTAPPHYPGWTVKAPYRNRYSTEVLDGARLYRCPVLVRAAMGGVWRLIAPMSFALTSAPVTLWRALSRRPDTVLSIEPTLFAAPFVLLSAWLAGARTVLHVQDLEVDAAFAVGHLGGAGGLKRLAAAFERFCLSRFDTIVTISQRMAEKIAEKGIPEERIALVRNWVDLGHIRPSPTDRAYREELGLPRDAFVALYSGNVGPKQGLDVVVEAARLLADRNDIVFAIAGEGPSLEGLRRQAADLPNVRFLPFQPYARLSQFLSVCDLHLLPQQASAADLVLPSKLGGMLASGRPILVTAEPGTELADFLAGAATLVSPGDARAMADAVRRHQSGSLPDTSVRCGQLAATLSEQSAMDKLEDLLMPAGTGDRQRDARSERDSPHSA</sequence>
<dbReference type="NCBIfam" id="NF007640">
    <property type="entry name" value="PRK10307.1"/>
    <property type="match status" value="1"/>
</dbReference>
<dbReference type="PANTHER" id="PTHR12526">
    <property type="entry name" value="GLYCOSYLTRANSFERASE"/>
    <property type="match status" value="1"/>
</dbReference>
<protein>
    <submittedName>
        <fullName evidence="3">WcaI family glycosyltransferase</fullName>
    </submittedName>
</protein>
<feature type="compositionally biased region" description="Basic and acidic residues" evidence="1">
    <location>
        <begin position="407"/>
        <end position="422"/>
    </location>
</feature>
<dbReference type="EMBL" id="JBAFUR010000002">
    <property type="protein sequence ID" value="MFG1252026.1"/>
    <property type="molecule type" value="Genomic_DNA"/>
</dbReference>
<feature type="domain" description="Glycosyltransferase subfamily 4-like N-terminal" evidence="2">
    <location>
        <begin position="16"/>
        <end position="204"/>
    </location>
</feature>
<comment type="caution">
    <text evidence="3">The sequence shown here is derived from an EMBL/GenBank/DDBJ whole genome shotgun (WGS) entry which is preliminary data.</text>
</comment>
<evidence type="ECO:0000313" key="4">
    <source>
        <dbReference type="Proteomes" id="UP001604043"/>
    </source>
</evidence>